<dbReference type="InterPro" id="IPR000873">
    <property type="entry name" value="AMP-dep_synth/lig_dom"/>
</dbReference>
<dbReference type="GO" id="GO:0006631">
    <property type="term" value="P:fatty acid metabolic process"/>
    <property type="evidence" value="ECO:0007669"/>
    <property type="project" value="TreeGrafter"/>
</dbReference>
<reference evidence="4" key="1">
    <citation type="submission" date="2018-05" db="EMBL/GenBank/DDBJ databases">
        <authorList>
            <person name="Lanie J.A."/>
            <person name="Ng W.-L."/>
            <person name="Kazmierczak K.M."/>
            <person name="Andrzejewski T.M."/>
            <person name="Davidsen T.M."/>
            <person name="Wayne K.J."/>
            <person name="Tettelin H."/>
            <person name="Glass J.I."/>
            <person name="Rusch D."/>
            <person name="Podicherti R."/>
            <person name="Tsui H.-C.T."/>
            <person name="Winkler M.E."/>
        </authorList>
    </citation>
    <scope>NUCLEOTIDE SEQUENCE</scope>
</reference>
<name>A0A382L059_9ZZZZ</name>
<feature type="non-terminal residue" evidence="4">
    <location>
        <position position="1"/>
    </location>
</feature>
<dbReference type="Pfam" id="PF00501">
    <property type="entry name" value="AMP-binding"/>
    <property type="match status" value="1"/>
</dbReference>
<proteinExistence type="inferred from homology"/>
<dbReference type="InterPro" id="IPR020845">
    <property type="entry name" value="AMP-binding_CS"/>
</dbReference>
<feature type="non-terminal residue" evidence="4">
    <location>
        <position position="409"/>
    </location>
</feature>
<evidence type="ECO:0000256" key="2">
    <source>
        <dbReference type="ARBA" id="ARBA00022598"/>
    </source>
</evidence>
<dbReference type="SUPFAM" id="SSF56801">
    <property type="entry name" value="Acetyl-CoA synthetase-like"/>
    <property type="match status" value="1"/>
</dbReference>
<feature type="domain" description="AMP-dependent synthetase/ligase" evidence="3">
    <location>
        <begin position="9"/>
        <end position="376"/>
    </location>
</feature>
<protein>
    <recommendedName>
        <fullName evidence="3">AMP-dependent synthetase/ligase domain-containing protein</fullName>
    </recommendedName>
</protein>
<evidence type="ECO:0000313" key="4">
    <source>
        <dbReference type="EMBL" id="SVC29979.1"/>
    </source>
</evidence>
<organism evidence="4">
    <name type="scientific">marine metagenome</name>
    <dbReference type="NCBI Taxonomy" id="408172"/>
    <lineage>
        <taxon>unclassified sequences</taxon>
        <taxon>metagenomes</taxon>
        <taxon>ecological metagenomes</taxon>
    </lineage>
</organism>
<evidence type="ECO:0000259" key="3">
    <source>
        <dbReference type="Pfam" id="PF00501"/>
    </source>
</evidence>
<dbReference type="AlphaFoldDB" id="A0A382L059"/>
<accession>A0A382L059</accession>
<dbReference type="InterPro" id="IPR042099">
    <property type="entry name" value="ANL_N_sf"/>
</dbReference>
<comment type="similarity">
    <text evidence="1">Belongs to the ATP-dependent AMP-binding enzyme family.</text>
</comment>
<dbReference type="GO" id="GO:0031956">
    <property type="term" value="F:medium-chain fatty acid-CoA ligase activity"/>
    <property type="evidence" value="ECO:0007669"/>
    <property type="project" value="TreeGrafter"/>
</dbReference>
<evidence type="ECO:0000256" key="1">
    <source>
        <dbReference type="ARBA" id="ARBA00006432"/>
    </source>
</evidence>
<dbReference type="Gene3D" id="3.40.50.12780">
    <property type="entry name" value="N-terminal domain of ligase-like"/>
    <property type="match status" value="1"/>
</dbReference>
<dbReference type="PANTHER" id="PTHR43201">
    <property type="entry name" value="ACYL-COA SYNTHETASE"/>
    <property type="match status" value="1"/>
</dbReference>
<keyword evidence="2" id="KW-0436">Ligase</keyword>
<dbReference type="EMBL" id="UINC01083864">
    <property type="protein sequence ID" value="SVC29979.1"/>
    <property type="molecule type" value="Genomic_DNA"/>
</dbReference>
<dbReference type="PROSITE" id="PS00455">
    <property type="entry name" value="AMP_BINDING"/>
    <property type="match status" value="1"/>
</dbReference>
<gene>
    <name evidence="4" type="ORF">METZ01_LOCUS282833</name>
</gene>
<dbReference type="PANTHER" id="PTHR43201:SF5">
    <property type="entry name" value="MEDIUM-CHAIN ACYL-COA LIGASE ACSF2, MITOCHONDRIAL"/>
    <property type="match status" value="1"/>
</dbReference>
<sequence>WEAISDQIGDLTAISTSENSESWEEFEKRSASLAKTFSEKGLKRDSKVAFYCYNGPEYLEGQFAAFKIRAIPANVNYRYLDEELAYILNNADAEAVLFDSSLTERVDSVRSRCPKLKVFVRIGEGSSEDWITDYEEAVNNDPLPRIERSGDDLWFLYTGGTTGSPKAVMWSHAGLLGGMEETFRSLGEKIPENSEEAGRIAKRVTSEGKEIRQLCAAPLMHGTSSLTALSTHTHGGLVSTLSSRTFDPRELWEMVEKCKITMLTIVGDAFARPMIDELENSFTNDTAWDISSLRLVMSSGVMFSAPLKERLLDLHSCTILDALGSSEGTGMGKQVTSRRRKDTGTARFFLGEHTRVLTEDGEEIEPGSNMTGKLALGYPLPVGYYKDPEKTEATFPTINGRRWSIPGDW</sequence>